<gene>
    <name evidence="10" type="primary">pstS_3</name>
    <name evidence="10" type="ORF">EHSB41UT_03376</name>
</gene>
<keyword evidence="5 7" id="KW-0813">Transport</keyword>
<keyword evidence="6 7" id="KW-0592">Phosphate transport</keyword>
<dbReference type="AlphaFoldDB" id="A0A1X7AMT1"/>
<dbReference type="InterPro" id="IPR050962">
    <property type="entry name" value="Phosphate-bind_PstS"/>
</dbReference>
<keyword evidence="11" id="KW-1185">Reference proteome</keyword>
<dbReference type="NCBIfam" id="NF008171">
    <property type="entry name" value="PRK10918.1"/>
    <property type="match status" value="1"/>
</dbReference>
<sequence>MKLLKSVFVSSVMLAASAFALANNDTINGAGSTFAHPLYSKWAEEFRKESGIRVNYQAIGSGGGIRQITAKTVDFGASDAPLTDDKLNREGLIQFPTAMGAIVPVVNIPGVAPGAMKLTGKVLADIYLGNIKKWNDERITALNPGLNIPGQPIYVVHRSDGSGTTFTFTDYLSRVNEQWKNEIGVNTDITWPRKATTIGGNGNAGVASFVRRTRGAIGYVEYAYAKQNSLTHTQLASAEGTFLQPSMETFQAAAANADWANTSNFYLLLNNQPGANSWPITAATFILLHKDQADAAKTKSMLDFFEWSYAQGDQHAIALDYIPMPENVSVMVADSLRQLTVNGQPVSQ</sequence>
<dbReference type="CDD" id="cd13565">
    <property type="entry name" value="PBP2_PstS"/>
    <property type="match status" value="1"/>
</dbReference>
<comment type="similarity">
    <text evidence="2 7">Belongs to the PstS family.</text>
</comment>
<evidence type="ECO:0000256" key="6">
    <source>
        <dbReference type="ARBA" id="ARBA00022592"/>
    </source>
</evidence>
<evidence type="ECO:0000313" key="10">
    <source>
        <dbReference type="EMBL" id="SMA49591.1"/>
    </source>
</evidence>
<dbReference type="InterPro" id="IPR005673">
    <property type="entry name" value="ABC_phos-bd_PstS"/>
</dbReference>
<dbReference type="NCBIfam" id="TIGR00975">
    <property type="entry name" value="3a0107s03"/>
    <property type="match status" value="1"/>
</dbReference>
<dbReference type="PANTHER" id="PTHR42996">
    <property type="entry name" value="PHOSPHATE-BINDING PROTEIN PSTS"/>
    <property type="match status" value="1"/>
</dbReference>
<evidence type="ECO:0000256" key="5">
    <source>
        <dbReference type="ARBA" id="ARBA00022448"/>
    </source>
</evidence>
<dbReference type="Gene3D" id="3.40.190.10">
    <property type="entry name" value="Periplasmic binding protein-like II"/>
    <property type="match status" value="2"/>
</dbReference>
<evidence type="ECO:0000256" key="1">
    <source>
        <dbReference type="ARBA" id="ARBA00002841"/>
    </source>
</evidence>
<dbReference type="PIRSF" id="PIRSF002756">
    <property type="entry name" value="PstS"/>
    <property type="match status" value="1"/>
</dbReference>
<accession>A0A1X7AMT1</accession>
<feature type="domain" description="PBP" evidence="9">
    <location>
        <begin position="23"/>
        <end position="305"/>
    </location>
</feature>
<keyword evidence="8" id="KW-0732">Signal</keyword>
<dbReference type="GO" id="GO:0035435">
    <property type="term" value="P:phosphate ion transmembrane transport"/>
    <property type="evidence" value="ECO:0007669"/>
    <property type="project" value="InterPro"/>
</dbReference>
<evidence type="ECO:0000256" key="2">
    <source>
        <dbReference type="ARBA" id="ARBA00008725"/>
    </source>
</evidence>
<organism evidence="10 11">
    <name type="scientific">Parendozoicomonas haliclonae</name>
    <dbReference type="NCBI Taxonomy" id="1960125"/>
    <lineage>
        <taxon>Bacteria</taxon>
        <taxon>Pseudomonadati</taxon>
        <taxon>Pseudomonadota</taxon>
        <taxon>Gammaproteobacteria</taxon>
        <taxon>Oceanospirillales</taxon>
        <taxon>Endozoicomonadaceae</taxon>
        <taxon>Parendozoicomonas</taxon>
    </lineage>
</organism>
<dbReference type="EMBL" id="FWPT01000008">
    <property type="protein sequence ID" value="SMA49591.1"/>
    <property type="molecule type" value="Genomic_DNA"/>
</dbReference>
<evidence type="ECO:0000259" key="9">
    <source>
        <dbReference type="Pfam" id="PF12849"/>
    </source>
</evidence>
<protein>
    <recommendedName>
        <fullName evidence="4 7">Phosphate-binding protein PstS</fullName>
    </recommendedName>
</protein>
<dbReference type="PANTHER" id="PTHR42996:SF1">
    <property type="entry name" value="PHOSPHATE-BINDING PROTEIN PSTS"/>
    <property type="match status" value="1"/>
</dbReference>
<dbReference type="InterPro" id="IPR024370">
    <property type="entry name" value="PBP_domain"/>
</dbReference>
<name>A0A1X7AMT1_9GAMM</name>
<dbReference type="RefSeq" id="WP_242667349.1">
    <property type="nucleotide sequence ID" value="NZ_CBCSCN010000010.1"/>
</dbReference>
<proteinExistence type="inferred from homology"/>
<dbReference type="SUPFAM" id="SSF53850">
    <property type="entry name" value="Periplasmic binding protein-like II"/>
    <property type="match status" value="1"/>
</dbReference>
<dbReference type="Pfam" id="PF12849">
    <property type="entry name" value="PBP_like_2"/>
    <property type="match status" value="1"/>
</dbReference>
<dbReference type="GO" id="GO:0043190">
    <property type="term" value="C:ATP-binding cassette (ABC) transporter complex"/>
    <property type="evidence" value="ECO:0007669"/>
    <property type="project" value="InterPro"/>
</dbReference>
<comment type="subunit">
    <text evidence="3 7">The complex is composed of two ATP-binding proteins (PstB), two transmembrane proteins (PstC and PstA) and a solute-binding protein (PstS).</text>
</comment>
<comment type="function">
    <text evidence="1 7">Part of the ABC transporter complex PstSACB involved in phosphate import.</text>
</comment>
<evidence type="ECO:0000256" key="4">
    <source>
        <dbReference type="ARBA" id="ARBA00021889"/>
    </source>
</evidence>
<feature type="chain" id="PRO_5012914195" description="Phosphate-binding protein PstS" evidence="8">
    <location>
        <begin position="23"/>
        <end position="348"/>
    </location>
</feature>
<evidence type="ECO:0000256" key="8">
    <source>
        <dbReference type="SAM" id="SignalP"/>
    </source>
</evidence>
<evidence type="ECO:0000313" key="11">
    <source>
        <dbReference type="Proteomes" id="UP000196573"/>
    </source>
</evidence>
<reference evidence="10 11" key="1">
    <citation type="submission" date="2017-03" db="EMBL/GenBank/DDBJ databases">
        <authorList>
            <person name="Afonso C.L."/>
            <person name="Miller P.J."/>
            <person name="Scott M.A."/>
            <person name="Spackman E."/>
            <person name="Goraichik I."/>
            <person name="Dimitrov K.M."/>
            <person name="Suarez D.L."/>
            <person name="Swayne D.E."/>
        </authorList>
    </citation>
    <scope>NUCLEOTIDE SEQUENCE [LARGE SCALE GENOMIC DNA]</scope>
    <source>
        <strain evidence="10">SB41UT1</strain>
    </source>
</reference>
<dbReference type="Proteomes" id="UP000196573">
    <property type="component" value="Unassembled WGS sequence"/>
</dbReference>
<feature type="signal peptide" evidence="8">
    <location>
        <begin position="1"/>
        <end position="22"/>
    </location>
</feature>
<dbReference type="GO" id="GO:0042301">
    <property type="term" value="F:phosphate ion binding"/>
    <property type="evidence" value="ECO:0007669"/>
    <property type="project" value="InterPro"/>
</dbReference>
<evidence type="ECO:0000256" key="3">
    <source>
        <dbReference type="ARBA" id="ARBA00011529"/>
    </source>
</evidence>
<evidence type="ECO:0000256" key="7">
    <source>
        <dbReference type="PIRNR" id="PIRNR002756"/>
    </source>
</evidence>